<evidence type="ECO:0000313" key="2">
    <source>
        <dbReference type="EMBL" id="MFA1557720.1"/>
    </source>
</evidence>
<dbReference type="InterPro" id="IPR043917">
    <property type="entry name" value="DUF5753"/>
</dbReference>
<dbReference type="EMBL" id="JAXCEH010000023">
    <property type="protein sequence ID" value="MFA1557720.1"/>
    <property type="molecule type" value="Genomic_DNA"/>
</dbReference>
<dbReference type="InterPro" id="IPR010982">
    <property type="entry name" value="Lambda_DNA-bd_dom_sf"/>
</dbReference>
<dbReference type="RefSeq" id="WP_371944460.1">
    <property type="nucleotide sequence ID" value="NZ_JAXCEH010000023.1"/>
</dbReference>
<accession>A0ABV4R479</accession>
<evidence type="ECO:0000259" key="1">
    <source>
        <dbReference type="PROSITE" id="PS50943"/>
    </source>
</evidence>
<gene>
    <name evidence="2" type="ORF">SM436_28900</name>
</gene>
<feature type="domain" description="HTH cro/C1-type" evidence="1">
    <location>
        <begin position="18"/>
        <end position="72"/>
    </location>
</feature>
<comment type="caution">
    <text evidence="2">The sequence shown here is derived from an EMBL/GenBank/DDBJ whole genome shotgun (WGS) entry which is preliminary data.</text>
</comment>
<name>A0ABV4R479_9ACTN</name>
<dbReference type="Pfam" id="PF13560">
    <property type="entry name" value="HTH_31"/>
    <property type="match status" value="1"/>
</dbReference>
<dbReference type="SUPFAM" id="SSF47413">
    <property type="entry name" value="lambda repressor-like DNA-binding domains"/>
    <property type="match status" value="1"/>
</dbReference>
<dbReference type="CDD" id="cd00093">
    <property type="entry name" value="HTH_XRE"/>
    <property type="match status" value="1"/>
</dbReference>
<dbReference type="SMART" id="SM00530">
    <property type="entry name" value="HTH_XRE"/>
    <property type="match status" value="1"/>
</dbReference>
<protein>
    <submittedName>
        <fullName evidence="2">Helix-turn-helix transcriptional regulator</fullName>
    </submittedName>
</protein>
<proteinExistence type="predicted"/>
<sequence length="292" mass="33111">MPDEPRPDVRTVRLGLELRHIRLEQNLTLQKAHKLLRRSVSSISRIEKGQVKLPERDLPPILDAYGITEPARREALLALTRCSDRNSWWKRYKGLSSLPQFLELENEATSIRAFETLFIPGLLQTPAYAYALYSSSGVELSEHKLRQLTNIRMKRRQVLTRPDPVVYDMVLTEGAIRQQVGGPMLMLEQLQHLMDTRHMEHVQLRILPFSAGAHQGSGSFTLLGIHNLGRDVVHVDSTGGAAYRDDDESIRRYTLVFESLRSAALSKSDSLALIEQLLSDLRSRGEGSHDKT</sequence>
<dbReference type="InterPro" id="IPR001387">
    <property type="entry name" value="Cro/C1-type_HTH"/>
</dbReference>
<keyword evidence="3" id="KW-1185">Reference proteome</keyword>
<dbReference type="Gene3D" id="1.10.260.40">
    <property type="entry name" value="lambda repressor-like DNA-binding domains"/>
    <property type="match status" value="1"/>
</dbReference>
<reference evidence="2 3" key="1">
    <citation type="submission" date="2023-11" db="EMBL/GenBank/DDBJ databases">
        <title>Actinomadura monticuli sp. nov., isolated from volcanic ash.</title>
        <authorList>
            <person name="Lee S.D."/>
            <person name="Yang H."/>
            <person name="Kim I.S."/>
        </authorList>
    </citation>
    <scope>NUCLEOTIDE SEQUENCE [LARGE SCALE GENOMIC DNA]</scope>
    <source>
        <strain evidence="2 3">DSM 45346</strain>
    </source>
</reference>
<dbReference type="PROSITE" id="PS50943">
    <property type="entry name" value="HTH_CROC1"/>
    <property type="match status" value="1"/>
</dbReference>
<evidence type="ECO:0000313" key="3">
    <source>
        <dbReference type="Proteomes" id="UP001569904"/>
    </source>
</evidence>
<dbReference type="Pfam" id="PF19054">
    <property type="entry name" value="DUF5753"/>
    <property type="match status" value="1"/>
</dbReference>
<organism evidence="2 3">
    <name type="scientific">Actinomadura chokoriensis</name>
    <dbReference type="NCBI Taxonomy" id="454156"/>
    <lineage>
        <taxon>Bacteria</taxon>
        <taxon>Bacillati</taxon>
        <taxon>Actinomycetota</taxon>
        <taxon>Actinomycetes</taxon>
        <taxon>Streptosporangiales</taxon>
        <taxon>Thermomonosporaceae</taxon>
        <taxon>Actinomadura</taxon>
    </lineage>
</organism>
<dbReference type="Proteomes" id="UP001569904">
    <property type="component" value="Unassembled WGS sequence"/>
</dbReference>